<dbReference type="HOGENOM" id="CLU_003572_2_0_1"/>
<dbReference type="OrthoDB" id="6278596at2759"/>
<evidence type="ECO:0008006" key="6">
    <source>
        <dbReference type="Google" id="ProtNLM"/>
    </source>
</evidence>
<dbReference type="PANTHER" id="PTHR14374">
    <property type="entry name" value="FOIE GRAS"/>
    <property type="match status" value="1"/>
</dbReference>
<feature type="compositionally biased region" description="Basic and acidic residues" evidence="1">
    <location>
        <begin position="145"/>
        <end position="161"/>
    </location>
</feature>
<dbReference type="EMBL" id="KN818227">
    <property type="protein sequence ID" value="KIL68735.1"/>
    <property type="molecule type" value="Genomic_DNA"/>
</dbReference>
<dbReference type="Pfam" id="PF11817">
    <property type="entry name" value="Foie-gras_1"/>
    <property type="match status" value="1"/>
</dbReference>
<organism evidence="4 5">
    <name type="scientific">Amanita muscaria (strain Koide BX008)</name>
    <dbReference type="NCBI Taxonomy" id="946122"/>
    <lineage>
        <taxon>Eukaryota</taxon>
        <taxon>Fungi</taxon>
        <taxon>Dikarya</taxon>
        <taxon>Basidiomycota</taxon>
        <taxon>Agaricomycotina</taxon>
        <taxon>Agaricomycetes</taxon>
        <taxon>Agaricomycetidae</taxon>
        <taxon>Agaricales</taxon>
        <taxon>Pluteineae</taxon>
        <taxon>Amanitaceae</taxon>
        <taxon>Amanita</taxon>
    </lineage>
</organism>
<evidence type="ECO:0000259" key="2">
    <source>
        <dbReference type="Pfam" id="PF07919"/>
    </source>
</evidence>
<protein>
    <recommendedName>
        <fullName evidence="6">Trafficking protein particle complex subunit 11</fullName>
    </recommendedName>
</protein>
<dbReference type="SUPFAM" id="SSF48452">
    <property type="entry name" value="TPR-like"/>
    <property type="match status" value="1"/>
</dbReference>
<keyword evidence="5" id="KW-1185">Reference proteome</keyword>
<proteinExistence type="predicted"/>
<dbReference type="InParanoid" id="A0A0C2SYX2"/>
<dbReference type="PANTHER" id="PTHR14374:SF0">
    <property type="entry name" value="TRAFFICKING PROTEIN PARTICLE COMPLEX SUBUNIT 11"/>
    <property type="match status" value="1"/>
</dbReference>
<name>A0A0C2SYX2_AMAMK</name>
<dbReference type="InterPro" id="IPR012880">
    <property type="entry name" value="Gryzun"/>
</dbReference>
<dbReference type="InterPro" id="IPR011990">
    <property type="entry name" value="TPR-like_helical_dom_sf"/>
</dbReference>
<evidence type="ECO:0000313" key="5">
    <source>
        <dbReference type="Proteomes" id="UP000054549"/>
    </source>
</evidence>
<dbReference type="Proteomes" id="UP000054549">
    <property type="component" value="Unassembled WGS sequence"/>
</dbReference>
<feature type="domain" description="Gryzun putative trafficking through Golgi" evidence="2">
    <location>
        <begin position="647"/>
        <end position="928"/>
    </location>
</feature>
<dbReference type="Gene3D" id="1.25.40.10">
    <property type="entry name" value="Tetratricopeptide repeat domain"/>
    <property type="match status" value="1"/>
</dbReference>
<evidence type="ECO:0000259" key="3">
    <source>
        <dbReference type="Pfam" id="PF11817"/>
    </source>
</evidence>
<dbReference type="Pfam" id="PF07919">
    <property type="entry name" value="Gryzun"/>
    <property type="match status" value="1"/>
</dbReference>
<feature type="compositionally biased region" description="Low complexity" evidence="1">
    <location>
        <begin position="86"/>
        <end position="97"/>
    </location>
</feature>
<gene>
    <name evidence="4" type="ORF">M378DRAFT_184659</name>
</gene>
<dbReference type="STRING" id="946122.A0A0C2SYX2"/>
<feature type="region of interest" description="Disordered" evidence="1">
    <location>
        <begin position="72"/>
        <end position="97"/>
    </location>
</feature>
<evidence type="ECO:0000313" key="4">
    <source>
        <dbReference type="EMBL" id="KIL68735.1"/>
    </source>
</evidence>
<feature type="region of interest" description="Disordered" evidence="1">
    <location>
        <begin position="133"/>
        <end position="161"/>
    </location>
</feature>
<dbReference type="AlphaFoldDB" id="A0A0C2SYX2"/>
<feature type="domain" description="Trafficking protein particle complex subunit 11" evidence="3">
    <location>
        <begin position="336"/>
        <end position="607"/>
    </location>
</feature>
<sequence>MNSYPPELLVQLAPVMFVAGLEEQSQGKPQDSFSVLHQRLREALLSQRKPVIWQSDNTKSFHVVLVDRDVRFPPRKSVPPNDPQFPTSHSPLSPLTPSSPLHPDGLIAPIWIRKHTNLIPSVFVLFLRMYETPPQQDPPRSPLDVPDKEIERDREQEERKRDAELAAEISLRKKATNERGIKLTVVLIASRRMLDDLTLDGRLTFIRRQSGLDSRAALFVLSPVSQTELGEFIISLQQALYEPAIDYYSAHSKRVRRKRNRHSQAVTSYMPPNTSAIVVARPLRPEGWTVRYEYKMGCFAEFRGENDVALKHYQDAYENLVIMFGSTIILPPRTKRWAEAKVLSDCISLKIAKLYLYNNEHALALSHHSVHMRRFGDFSRGWGIGEETFEFWSWMARQHRAFAELVEQGSRSSLNIPVPKPPPSLGNASSLAALIRGSSAPSIELDALRSLGLNPSHTLQHPGYYYYMAARCTEARRERFQVAVDAEQSQQPVLSPGYANEKKVQHYAIILELYTKAYEIFKKHSLTATQNQAQSRLTLWIAYRIAQTYHDSGDFQTAVRFFERIAKTYRREKWYHMLRPLLVTWYECARQLGDVELCIKLLLEMMGYDPAISDDPTSLQEDLILLLKSAIPPSSEGPLIVDLSESQPIFDSNVVFWKPEVEVGELVPFQISLTAPTAVVLSSVPFSSLEIYLSEGENPITLRPSVCDDANYPSPTIQALDVGDVTDYREKSMEFDTNLCWEPGNVLIVHGWIKSDVPTQLKVESLVFTIMQDSWTIRLPLTPCSARLGTRPAPTWLCLVGPPHFIPMSREDASFVTVKHRPHNVLLSISHEAPAYIDEEYPIQIDVRNEDARDLEIVIDILLLPSEYDEAVSTITVDDERSTSLIKDIPIGVLEPGANCVKTLMMSNAGPPGNRVLDVSVRSRSPSDHPEQVEEAADDGLQNDTTEILHTLIVPTVEPFKMTQEIVYRRSTSEWPGVADLRTFDGDHWDDRGGEAIVNVRMGCSGPWPIEIESIVLERENSQAAKILDSALELDADAFPSDFDPGDDFNDVCRISIAYPVENHAKQEPIPGPGRYIIQWRRWSDLTLLWILSSFPFYRIADGSQGERSFATTTYHLPAMQPPSDGLIALLKVPSIMTLHRPTPLVLLVRNYHRSRSANITVHLETDAQDGFVVAGLRNGRLPILLPGAEEKVVWQLVPLESGYVKLPNIRVVDRRRTLPQPTGGETHSEGETVRVVDIRIDQRRVVVGDTGETSMEESADENTILVLPK</sequence>
<accession>A0A0C2SYX2</accession>
<reference evidence="4 5" key="1">
    <citation type="submission" date="2014-04" db="EMBL/GenBank/DDBJ databases">
        <title>Evolutionary Origins and Diversification of the Mycorrhizal Mutualists.</title>
        <authorList>
            <consortium name="DOE Joint Genome Institute"/>
            <consortium name="Mycorrhizal Genomics Consortium"/>
            <person name="Kohler A."/>
            <person name="Kuo A."/>
            <person name="Nagy L.G."/>
            <person name="Floudas D."/>
            <person name="Copeland A."/>
            <person name="Barry K.W."/>
            <person name="Cichocki N."/>
            <person name="Veneault-Fourrey C."/>
            <person name="LaButti K."/>
            <person name="Lindquist E.A."/>
            <person name="Lipzen A."/>
            <person name="Lundell T."/>
            <person name="Morin E."/>
            <person name="Murat C."/>
            <person name="Riley R."/>
            <person name="Ohm R."/>
            <person name="Sun H."/>
            <person name="Tunlid A."/>
            <person name="Henrissat B."/>
            <person name="Grigoriev I.V."/>
            <person name="Hibbett D.S."/>
            <person name="Martin F."/>
        </authorList>
    </citation>
    <scope>NUCLEOTIDE SEQUENCE [LARGE SCALE GENOMIC DNA]</scope>
    <source>
        <strain evidence="4 5">Koide BX008</strain>
    </source>
</reference>
<evidence type="ECO:0000256" key="1">
    <source>
        <dbReference type="SAM" id="MobiDB-lite"/>
    </source>
</evidence>
<dbReference type="InterPro" id="IPR021773">
    <property type="entry name" value="TPC11"/>
</dbReference>